<sequence>MTGRRLRWKAAVPVMAVVRFAAATAVRCGGGWVLAG</sequence>
<reference evidence="1 2" key="1">
    <citation type="journal article" date="2018" name="Front. Plant Sci.">
        <title>Red Clover (Trifolium pratense) and Zigzag Clover (T. medium) - A Picture of Genomic Similarities and Differences.</title>
        <authorList>
            <person name="Dluhosova J."/>
            <person name="Istvanek J."/>
            <person name="Nedelnik J."/>
            <person name="Repkova J."/>
        </authorList>
    </citation>
    <scope>NUCLEOTIDE SEQUENCE [LARGE SCALE GENOMIC DNA]</scope>
    <source>
        <strain evidence="2">cv. 10/8</strain>
        <tissue evidence="1">Leaf</tissue>
    </source>
</reference>
<protein>
    <submittedName>
        <fullName evidence="1">Uncharacterized protein</fullName>
    </submittedName>
</protein>
<evidence type="ECO:0000313" key="1">
    <source>
        <dbReference type="EMBL" id="MCI45047.1"/>
    </source>
</evidence>
<name>A0A392S9F7_9FABA</name>
<feature type="non-terminal residue" evidence="1">
    <location>
        <position position="36"/>
    </location>
</feature>
<dbReference type="EMBL" id="LXQA010338941">
    <property type="protein sequence ID" value="MCI45047.1"/>
    <property type="molecule type" value="Genomic_DNA"/>
</dbReference>
<keyword evidence="2" id="KW-1185">Reference proteome</keyword>
<accession>A0A392S9F7</accession>
<dbReference type="AlphaFoldDB" id="A0A392S9F7"/>
<comment type="caution">
    <text evidence="1">The sequence shown here is derived from an EMBL/GenBank/DDBJ whole genome shotgun (WGS) entry which is preliminary data.</text>
</comment>
<organism evidence="1 2">
    <name type="scientific">Trifolium medium</name>
    <dbReference type="NCBI Taxonomy" id="97028"/>
    <lineage>
        <taxon>Eukaryota</taxon>
        <taxon>Viridiplantae</taxon>
        <taxon>Streptophyta</taxon>
        <taxon>Embryophyta</taxon>
        <taxon>Tracheophyta</taxon>
        <taxon>Spermatophyta</taxon>
        <taxon>Magnoliopsida</taxon>
        <taxon>eudicotyledons</taxon>
        <taxon>Gunneridae</taxon>
        <taxon>Pentapetalae</taxon>
        <taxon>rosids</taxon>
        <taxon>fabids</taxon>
        <taxon>Fabales</taxon>
        <taxon>Fabaceae</taxon>
        <taxon>Papilionoideae</taxon>
        <taxon>50 kb inversion clade</taxon>
        <taxon>NPAAA clade</taxon>
        <taxon>Hologalegina</taxon>
        <taxon>IRL clade</taxon>
        <taxon>Trifolieae</taxon>
        <taxon>Trifolium</taxon>
    </lineage>
</organism>
<proteinExistence type="predicted"/>
<dbReference type="Proteomes" id="UP000265520">
    <property type="component" value="Unassembled WGS sequence"/>
</dbReference>
<evidence type="ECO:0000313" key="2">
    <source>
        <dbReference type="Proteomes" id="UP000265520"/>
    </source>
</evidence>